<sequence length="284" mass="33136">MKYLTVIKDTLKDQIALASQLLLLVLAAYVFTMAEEHRRWKTPVLFIGLLSWFFLRHRIKHPIIWITLFVLLAVDLYFKYFWVANHHFMLIFMVLSVLIYSYHKRTDILLKNIQILLVIVVLTSVVQKLMSTQFMSGDFYYYMSNRGVLFRNFINFFPEKLEIIKSNSKNLFDLHATDPNIGEHIVLKNILPNLGLISVVFAWVTVVMELVVAIALLFKPRSVWTHLFFAAMILGILCTRFETGFMALLAICGLYLCRNLYLQLLYVLIVIGCFILILTKLGFH</sequence>
<evidence type="ECO:0000256" key="1">
    <source>
        <dbReference type="SAM" id="Phobius"/>
    </source>
</evidence>
<evidence type="ECO:0000313" key="2">
    <source>
        <dbReference type="EMBL" id="RXJ45986.1"/>
    </source>
</evidence>
<dbReference type="Proteomes" id="UP000289792">
    <property type="component" value="Unassembled WGS sequence"/>
</dbReference>
<name>A0A4Q0XGV5_9FLAO</name>
<keyword evidence="3" id="KW-1185">Reference proteome</keyword>
<organism evidence="2 3">
    <name type="scientific">Gelidibacter gilvus</name>
    <dbReference type="NCBI Taxonomy" id="59602"/>
    <lineage>
        <taxon>Bacteria</taxon>
        <taxon>Pseudomonadati</taxon>
        <taxon>Bacteroidota</taxon>
        <taxon>Flavobacteriia</taxon>
        <taxon>Flavobacteriales</taxon>
        <taxon>Flavobacteriaceae</taxon>
        <taxon>Gelidibacter</taxon>
    </lineage>
</organism>
<dbReference type="AlphaFoldDB" id="A0A4Q0XGV5"/>
<feature type="transmembrane region" description="Helical" evidence="1">
    <location>
        <begin position="262"/>
        <end position="283"/>
    </location>
</feature>
<dbReference type="EMBL" id="SDDZ01000009">
    <property type="protein sequence ID" value="RXJ45986.1"/>
    <property type="molecule type" value="Genomic_DNA"/>
</dbReference>
<protein>
    <submittedName>
        <fullName evidence="2">Uncharacterized protein</fullName>
    </submittedName>
</protein>
<evidence type="ECO:0000313" key="3">
    <source>
        <dbReference type="Proteomes" id="UP000289792"/>
    </source>
</evidence>
<keyword evidence="1" id="KW-1133">Transmembrane helix</keyword>
<dbReference type="OrthoDB" id="1430459at2"/>
<feature type="transmembrane region" description="Helical" evidence="1">
    <location>
        <begin position="196"/>
        <end position="218"/>
    </location>
</feature>
<feature type="transmembrane region" description="Helical" evidence="1">
    <location>
        <begin position="227"/>
        <end position="256"/>
    </location>
</feature>
<feature type="transmembrane region" description="Helical" evidence="1">
    <location>
        <begin position="15"/>
        <end position="34"/>
    </location>
</feature>
<proteinExistence type="predicted"/>
<gene>
    <name evidence="2" type="ORF">ESZ48_14345</name>
</gene>
<feature type="transmembrane region" description="Helical" evidence="1">
    <location>
        <begin position="86"/>
        <end position="103"/>
    </location>
</feature>
<feature type="transmembrane region" description="Helical" evidence="1">
    <location>
        <begin position="62"/>
        <end position="80"/>
    </location>
</feature>
<feature type="transmembrane region" description="Helical" evidence="1">
    <location>
        <begin position="115"/>
        <end position="135"/>
    </location>
</feature>
<accession>A0A4Q0XGV5</accession>
<reference evidence="2 3" key="1">
    <citation type="submission" date="2019-01" db="EMBL/GenBank/DDBJ databases">
        <title>Genome sequence of the Antarctic species Gelidibacter gilvus ACAM 158(T).</title>
        <authorList>
            <person name="Bowman J.P."/>
        </authorList>
    </citation>
    <scope>NUCLEOTIDE SEQUENCE [LARGE SCALE GENOMIC DNA]</scope>
    <source>
        <strain evidence="2 3">IC158</strain>
    </source>
</reference>
<keyword evidence="1" id="KW-0812">Transmembrane</keyword>
<keyword evidence="1" id="KW-0472">Membrane</keyword>
<comment type="caution">
    <text evidence="2">The sequence shown here is derived from an EMBL/GenBank/DDBJ whole genome shotgun (WGS) entry which is preliminary data.</text>
</comment>
<dbReference type="RefSeq" id="WP_129018188.1">
    <property type="nucleotide sequence ID" value="NZ_SDDZ01000009.1"/>
</dbReference>